<dbReference type="GO" id="GO:0005886">
    <property type="term" value="C:plasma membrane"/>
    <property type="evidence" value="ECO:0007669"/>
    <property type="project" value="UniProtKB-SubCell"/>
</dbReference>
<feature type="transmembrane region" description="Helical" evidence="8">
    <location>
        <begin position="282"/>
        <end position="304"/>
    </location>
</feature>
<evidence type="ECO:0000256" key="2">
    <source>
        <dbReference type="ARBA" id="ARBA00007935"/>
    </source>
</evidence>
<dbReference type="PANTHER" id="PTHR30472:SF1">
    <property type="entry name" value="FE(3+) DICITRATE TRANSPORT SYSTEM PERMEASE PROTEIN FECC-RELATED"/>
    <property type="match status" value="1"/>
</dbReference>
<dbReference type="InterPro" id="IPR000522">
    <property type="entry name" value="ABC_transptr_permease_BtuC"/>
</dbReference>
<dbReference type="Gene3D" id="1.10.3470.10">
    <property type="entry name" value="ABC transporter involved in vitamin B12 uptake, BtuC"/>
    <property type="match status" value="1"/>
</dbReference>
<evidence type="ECO:0000256" key="3">
    <source>
        <dbReference type="ARBA" id="ARBA00022448"/>
    </source>
</evidence>
<comment type="caution">
    <text evidence="9">The sequence shown here is derived from an EMBL/GenBank/DDBJ whole genome shotgun (WGS) entry which is preliminary data.</text>
</comment>
<feature type="transmembrane region" description="Helical" evidence="8">
    <location>
        <begin position="241"/>
        <end position="270"/>
    </location>
</feature>
<dbReference type="AlphaFoldDB" id="M8DGL5"/>
<sequence>MGKSRKHLRLLAGLIMGLVAVLLFIGISISFGIVDISMLTVVEAFLEFDGSREHLIISTTRLPRALIAAAVGACLAVAGAMTQALTRNPLAAPDLLGINHGAALLVVLSLFLVGGHNLTLYAWAAFLGAGAVSILVFLLGSAGRGGMTPLKLTLAGVSVTTLLSASTQSILIFHERSLDEMRFWLAGSVVGRDLALLVQVLPFMTAGLLLAFFLSREVDTLQLGDDVAKSLGQPTKMVRTLAFISVVLLSGSSVAVAGPIGFVGLAVPHLVRSIVGKDHRWIFSYSAVAGAALLLLADVAARFILDNQELPVGVMTAIIGAPFFIYLARRRVHKL</sequence>
<dbReference type="Pfam" id="PF01032">
    <property type="entry name" value="FecCD"/>
    <property type="match status" value="1"/>
</dbReference>
<feature type="transmembrane region" description="Helical" evidence="8">
    <location>
        <begin position="12"/>
        <end position="45"/>
    </location>
</feature>
<keyword evidence="5 8" id="KW-0812">Transmembrane</keyword>
<proteinExistence type="inferred from homology"/>
<evidence type="ECO:0000313" key="9">
    <source>
        <dbReference type="EMBL" id="EMT52593.1"/>
    </source>
</evidence>
<protein>
    <submittedName>
        <fullName evidence="9">Fe3+-siderophore ABC transporter permease</fullName>
    </submittedName>
</protein>
<dbReference type="GO" id="GO:0033214">
    <property type="term" value="P:siderophore-iron import into cell"/>
    <property type="evidence" value="ECO:0007669"/>
    <property type="project" value="TreeGrafter"/>
</dbReference>
<feature type="transmembrane region" description="Helical" evidence="8">
    <location>
        <begin position="310"/>
        <end position="328"/>
    </location>
</feature>
<feature type="transmembrane region" description="Helical" evidence="8">
    <location>
        <begin position="120"/>
        <end position="140"/>
    </location>
</feature>
<evidence type="ECO:0000256" key="8">
    <source>
        <dbReference type="SAM" id="Phobius"/>
    </source>
</evidence>
<evidence type="ECO:0000256" key="6">
    <source>
        <dbReference type="ARBA" id="ARBA00022989"/>
    </source>
</evidence>
<keyword evidence="7 8" id="KW-0472">Membrane</keyword>
<keyword evidence="6 8" id="KW-1133">Transmembrane helix</keyword>
<dbReference type="PATRIC" id="fig|1300222.3.peg.2737"/>
<dbReference type="GO" id="GO:0022857">
    <property type="term" value="F:transmembrane transporter activity"/>
    <property type="evidence" value="ECO:0007669"/>
    <property type="project" value="InterPro"/>
</dbReference>
<feature type="transmembrane region" description="Helical" evidence="8">
    <location>
        <begin position="152"/>
        <end position="173"/>
    </location>
</feature>
<dbReference type="CDD" id="cd06550">
    <property type="entry name" value="TM_ABC_iron-siderophores_like"/>
    <property type="match status" value="1"/>
</dbReference>
<name>M8DGL5_9BACL</name>
<feature type="transmembrane region" description="Helical" evidence="8">
    <location>
        <begin position="65"/>
        <end position="85"/>
    </location>
</feature>
<evidence type="ECO:0000256" key="5">
    <source>
        <dbReference type="ARBA" id="ARBA00022692"/>
    </source>
</evidence>
<organism evidence="9 10">
    <name type="scientific">Brevibacillus borstelensis AK1</name>
    <dbReference type="NCBI Taxonomy" id="1300222"/>
    <lineage>
        <taxon>Bacteria</taxon>
        <taxon>Bacillati</taxon>
        <taxon>Bacillota</taxon>
        <taxon>Bacilli</taxon>
        <taxon>Bacillales</taxon>
        <taxon>Paenibacillaceae</taxon>
        <taxon>Brevibacillus</taxon>
    </lineage>
</organism>
<feature type="transmembrane region" description="Helical" evidence="8">
    <location>
        <begin position="97"/>
        <end position="113"/>
    </location>
</feature>
<evidence type="ECO:0000256" key="4">
    <source>
        <dbReference type="ARBA" id="ARBA00022475"/>
    </source>
</evidence>
<comment type="subcellular location">
    <subcellularLocation>
        <location evidence="1">Cell membrane</location>
        <topology evidence="1">Multi-pass membrane protein</topology>
    </subcellularLocation>
</comment>
<dbReference type="FunFam" id="1.10.3470.10:FF:000001">
    <property type="entry name" value="Vitamin B12 ABC transporter permease BtuC"/>
    <property type="match status" value="1"/>
</dbReference>
<dbReference type="Proteomes" id="UP000012081">
    <property type="component" value="Unassembled WGS sequence"/>
</dbReference>
<evidence type="ECO:0000256" key="7">
    <source>
        <dbReference type="ARBA" id="ARBA00023136"/>
    </source>
</evidence>
<dbReference type="InterPro" id="IPR037294">
    <property type="entry name" value="ABC_BtuC-like"/>
</dbReference>
<evidence type="ECO:0000313" key="10">
    <source>
        <dbReference type="Proteomes" id="UP000012081"/>
    </source>
</evidence>
<keyword evidence="10" id="KW-1185">Reference proteome</keyword>
<evidence type="ECO:0000256" key="1">
    <source>
        <dbReference type="ARBA" id="ARBA00004651"/>
    </source>
</evidence>
<accession>M8DGL5</accession>
<keyword evidence="3" id="KW-0813">Transport</keyword>
<feature type="transmembrane region" description="Helical" evidence="8">
    <location>
        <begin position="194"/>
        <end position="214"/>
    </location>
</feature>
<gene>
    <name evidence="9" type="ORF">I532_13089</name>
</gene>
<comment type="similarity">
    <text evidence="2">Belongs to the binding-protein-dependent transport system permease family. FecCD subfamily.</text>
</comment>
<dbReference type="PANTHER" id="PTHR30472">
    <property type="entry name" value="FERRIC ENTEROBACTIN TRANSPORT SYSTEM PERMEASE PROTEIN"/>
    <property type="match status" value="1"/>
</dbReference>
<dbReference type="STRING" id="1300222.I532_13089"/>
<dbReference type="SUPFAM" id="SSF81345">
    <property type="entry name" value="ABC transporter involved in vitamin B12 uptake, BtuC"/>
    <property type="match status" value="1"/>
</dbReference>
<reference evidence="9 10" key="1">
    <citation type="submission" date="2013-03" db="EMBL/GenBank/DDBJ databases">
        <title>Assembly of a new bacterial strain Brevibacillus borstelensis AK1.</title>
        <authorList>
            <person name="Rajan I."/>
            <person name="PoliReddy D."/>
            <person name="Sugumar T."/>
            <person name="Rathinam K."/>
            <person name="Alqarawi S."/>
            <person name="Khalil A.B."/>
            <person name="Sivakumar N."/>
        </authorList>
    </citation>
    <scope>NUCLEOTIDE SEQUENCE [LARGE SCALE GENOMIC DNA]</scope>
    <source>
        <strain evidence="9 10">AK1</strain>
    </source>
</reference>
<dbReference type="EMBL" id="APBN01000004">
    <property type="protein sequence ID" value="EMT52593.1"/>
    <property type="molecule type" value="Genomic_DNA"/>
</dbReference>
<keyword evidence="4" id="KW-1003">Cell membrane</keyword>